<dbReference type="GeneID" id="80863878"/>
<evidence type="ECO:0000313" key="2">
    <source>
        <dbReference type="Proteomes" id="UP001140511"/>
    </source>
</evidence>
<evidence type="ECO:0000313" key="1">
    <source>
        <dbReference type="EMBL" id="KAJ4865450.1"/>
    </source>
</evidence>
<organism evidence="1 2">
    <name type="scientific">Trichoderma breve</name>
    <dbReference type="NCBI Taxonomy" id="2034170"/>
    <lineage>
        <taxon>Eukaryota</taxon>
        <taxon>Fungi</taxon>
        <taxon>Dikarya</taxon>
        <taxon>Ascomycota</taxon>
        <taxon>Pezizomycotina</taxon>
        <taxon>Sordariomycetes</taxon>
        <taxon>Hypocreomycetidae</taxon>
        <taxon>Hypocreales</taxon>
        <taxon>Hypocreaceae</taxon>
        <taxon>Trichoderma</taxon>
    </lineage>
</organism>
<dbReference type="EMBL" id="JAOPEN010000001">
    <property type="protein sequence ID" value="KAJ4865450.1"/>
    <property type="molecule type" value="Genomic_DNA"/>
</dbReference>
<reference evidence="1" key="1">
    <citation type="submission" date="2022-09" db="EMBL/GenBank/DDBJ databases">
        <title>Chromosome-level assembly of Trichoderma breve T069, a fungus used in development of biopesticide product.</title>
        <authorList>
            <person name="Lin R."/>
            <person name="Liu T."/>
        </authorList>
    </citation>
    <scope>NUCLEOTIDE SEQUENCE</scope>
    <source>
        <strain evidence="1">T069</strain>
    </source>
</reference>
<dbReference type="RefSeq" id="XP_056034506.1">
    <property type="nucleotide sequence ID" value="XM_056169190.1"/>
</dbReference>
<accession>A0A9W9EEX9</accession>
<keyword evidence="2" id="KW-1185">Reference proteome</keyword>
<dbReference type="Proteomes" id="UP001140511">
    <property type="component" value="Unassembled WGS sequence"/>
</dbReference>
<name>A0A9W9EEX9_9HYPO</name>
<dbReference type="PANTHER" id="PTHR37540:SF5">
    <property type="entry name" value="TRANSCRIPTION FACTOR DOMAIN-CONTAINING PROTEIN"/>
    <property type="match status" value="1"/>
</dbReference>
<gene>
    <name evidence="1" type="ORF">T069G_01980</name>
</gene>
<dbReference type="AlphaFoldDB" id="A0A9W9EEX9"/>
<dbReference type="PANTHER" id="PTHR37540">
    <property type="entry name" value="TRANSCRIPTION FACTOR (ACR-2), PUTATIVE-RELATED-RELATED"/>
    <property type="match status" value="1"/>
</dbReference>
<protein>
    <submittedName>
        <fullName evidence="1">Uncharacterized protein</fullName>
    </submittedName>
</protein>
<comment type="caution">
    <text evidence="1">The sequence shown here is derived from an EMBL/GenBank/DDBJ whole genome shotgun (WGS) entry which is preliminary data.</text>
</comment>
<proteinExistence type="predicted"/>
<sequence length="534" mass="60585">MDGSLLLFVNKTQTSRVLSRSKAGERSAILSHVQNNRRKHEAEVSHRTKPWSKFITTLPTSDDSKGSEVDVVKVKFVAFVEESTPKKQREKKDNQKLQSLSTTLKPSYNSSDPFHCTIANMDAGTHAILHITFSQASRANFLAESFAPSYMLLHQLPTRHDAMFQLRLKRCVEDEKLMYSTLTYGSSLLGWMMGRFDSAKQPEYFLDKALRAVRNYLATPGYIVDDWLLLSMYALAVTEMWNGLPVMWERSPQRHAMVSMLGSHGFAACRMHLKALLQIVENAGGWEQFDPYILDSVVMADRYMAISHGKPLVIPITWDPGPLPFSIREELRITGESVLPLLGTSLLLEPLSEKLDSVVRDLVDYCRIASEAWAWSSIGPEAEGWLFRRLQAVSCRLLNLIHDEQISHFHLCICFATLTFISSSIATKGPQMSAQHAAGQLCLLLQEKRHSAEKMKMSKGLYFWLLFMGSVVAEPQVWFLEQLAEHCEEGEISESSLEARLERYLYLPSRQGTHMPLIVEYLNSASERTTMEII</sequence>